<sequence>MGNGDKTKKKTQRTYMCLGGSSRERRQMWGEDVIHLLKVSLEDLYLGTSKMTRANSDQCYYNSLFRSRKQIGIGLSKFDHVDEVVDSKKYDLLGYVEKEVNGREYSWI</sequence>
<name>A0A6P5WYQ2_DURZI</name>
<dbReference type="RefSeq" id="XP_022721239.1">
    <property type="nucleotide sequence ID" value="XM_022865504.1"/>
</dbReference>
<evidence type="ECO:0000313" key="1">
    <source>
        <dbReference type="Proteomes" id="UP000515121"/>
    </source>
</evidence>
<dbReference type="Proteomes" id="UP000515121">
    <property type="component" value="Unplaced"/>
</dbReference>
<organism evidence="1 2">
    <name type="scientific">Durio zibethinus</name>
    <name type="common">Durian</name>
    <dbReference type="NCBI Taxonomy" id="66656"/>
    <lineage>
        <taxon>Eukaryota</taxon>
        <taxon>Viridiplantae</taxon>
        <taxon>Streptophyta</taxon>
        <taxon>Embryophyta</taxon>
        <taxon>Tracheophyta</taxon>
        <taxon>Spermatophyta</taxon>
        <taxon>Magnoliopsida</taxon>
        <taxon>eudicotyledons</taxon>
        <taxon>Gunneridae</taxon>
        <taxon>Pentapetalae</taxon>
        <taxon>rosids</taxon>
        <taxon>malvids</taxon>
        <taxon>Malvales</taxon>
        <taxon>Malvaceae</taxon>
        <taxon>Helicteroideae</taxon>
        <taxon>Durio</taxon>
    </lineage>
</organism>
<evidence type="ECO:0000313" key="2">
    <source>
        <dbReference type="RefSeq" id="XP_022721239.1"/>
    </source>
</evidence>
<dbReference type="AlphaFoldDB" id="A0A6P5WYQ2"/>
<gene>
    <name evidence="2" type="primary">LOC111278837</name>
</gene>
<proteinExistence type="predicted"/>
<dbReference type="GeneID" id="111278837"/>
<protein>
    <submittedName>
        <fullName evidence="2">Uncharacterized protein LOC111278837 isoform X2</fullName>
    </submittedName>
</protein>
<reference evidence="2" key="1">
    <citation type="submission" date="2025-08" db="UniProtKB">
        <authorList>
            <consortium name="RefSeq"/>
        </authorList>
    </citation>
    <scope>IDENTIFICATION</scope>
    <source>
        <tissue evidence="2">Fruit stalk</tissue>
    </source>
</reference>
<accession>A0A6P5WYQ2</accession>
<keyword evidence="1" id="KW-1185">Reference proteome</keyword>